<feature type="transmembrane region" description="Helical" evidence="4">
    <location>
        <begin position="21"/>
        <end position="43"/>
    </location>
</feature>
<dbReference type="STRING" id="100787.A0A0G4MEW6"/>
<dbReference type="SUPFAM" id="SSF53254">
    <property type="entry name" value="Phosphoglycerate mutase-like"/>
    <property type="match status" value="1"/>
</dbReference>
<dbReference type="Gene3D" id="2.130.10.10">
    <property type="entry name" value="YVTN repeat-like/Quinoprotein amine dehydrogenase"/>
    <property type="match status" value="2"/>
</dbReference>
<feature type="compositionally biased region" description="Basic and acidic residues" evidence="3">
    <location>
        <begin position="782"/>
        <end position="796"/>
    </location>
</feature>
<dbReference type="InterPro" id="IPR033010">
    <property type="entry name" value="Cdc20/Fizzy"/>
</dbReference>
<dbReference type="GO" id="GO:0005680">
    <property type="term" value="C:anaphase-promoting complex"/>
    <property type="evidence" value="ECO:0007669"/>
    <property type="project" value="TreeGrafter"/>
</dbReference>
<reference evidence="5 6" key="1">
    <citation type="submission" date="2015-05" db="EMBL/GenBank/DDBJ databases">
        <authorList>
            <person name="Wang D.B."/>
            <person name="Wang M."/>
        </authorList>
    </citation>
    <scope>NUCLEOTIDE SEQUENCE [LARGE SCALE GENOMIC DNA]</scope>
    <source>
        <strain evidence="5">VL1</strain>
    </source>
</reference>
<dbReference type="InterPro" id="IPR001680">
    <property type="entry name" value="WD40_rpt"/>
</dbReference>
<keyword evidence="6" id="KW-1185">Reference proteome</keyword>
<feature type="region of interest" description="Disordered" evidence="3">
    <location>
        <begin position="780"/>
        <end position="811"/>
    </location>
</feature>
<dbReference type="SUPFAM" id="SSF50978">
    <property type="entry name" value="WD40 repeat-like"/>
    <property type="match status" value="1"/>
</dbReference>
<dbReference type="GO" id="GO:0010997">
    <property type="term" value="F:anaphase-promoting complex binding"/>
    <property type="evidence" value="ECO:0007669"/>
    <property type="project" value="InterPro"/>
</dbReference>
<dbReference type="Pfam" id="PF00400">
    <property type="entry name" value="WD40"/>
    <property type="match status" value="1"/>
</dbReference>
<feature type="region of interest" description="Disordered" evidence="3">
    <location>
        <begin position="735"/>
        <end position="759"/>
    </location>
</feature>
<keyword evidence="4" id="KW-0472">Membrane</keyword>
<evidence type="ECO:0000313" key="6">
    <source>
        <dbReference type="Proteomes" id="UP000044602"/>
    </source>
</evidence>
<name>A0A0G4MEW6_VERLO</name>
<dbReference type="GO" id="GO:1905786">
    <property type="term" value="P:positive regulation of anaphase-promoting complex-dependent catabolic process"/>
    <property type="evidence" value="ECO:0007669"/>
    <property type="project" value="TreeGrafter"/>
</dbReference>
<keyword evidence="4" id="KW-0812">Transmembrane</keyword>
<accession>A0A0G4MEW6</accession>
<dbReference type="Gene3D" id="3.40.50.1240">
    <property type="entry name" value="Phosphoglycerate mutase-like"/>
    <property type="match status" value="1"/>
</dbReference>
<evidence type="ECO:0000256" key="2">
    <source>
        <dbReference type="ARBA" id="ARBA00022737"/>
    </source>
</evidence>
<evidence type="ECO:0000313" key="5">
    <source>
        <dbReference type="EMBL" id="CRK32575.1"/>
    </source>
</evidence>
<gene>
    <name evidence="5" type="ORF">BN1708_005824</name>
</gene>
<keyword evidence="4" id="KW-1133">Transmembrane helix</keyword>
<evidence type="ECO:0000256" key="4">
    <source>
        <dbReference type="SAM" id="Phobius"/>
    </source>
</evidence>
<proteinExistence type="predicted"/>
<dbReference type="PANTHER" id="PTHR19918">
    <property type="entry name" value="CELL DIVISION CYCLE 20 CDC20 FIZZY -RELATED"/>
    <property type="match status" value="1"/>
</dbReference>
<evidence type="ECO:0000256" key="1">
    <source>
        <dbReference type="ARBA" id="ARBA00022574"/>
    </source>
</evidence>
<dbReference type="SMART" id="SM00320">
    <property type="entry name" value="WD40"/>
    <property type="match status" value="3"/>
</dbReference>
<dbReference type="InterPro" id="IPR036322">
    <property type="entry name" value="WD40_repeat_dom_sf"/>
</dbReference>
<organism evidence="5 6">
    <name type="scientific">Verticillium longisporum</name>
    <name type="common">Verticillium dahliae var. longisporum</name>
    <dbReference type="NCBI Taxonomy" id="100787"/>
    <lineage>
        <taxon>Eukaryota</taxon>
        <taxon>Fungi</taxon>
        <taxon>Dikarya</taxon>
        <taxon>Ascomycota</taxon>
        <taxon>Pezizomycotina</taxon>
        <taxon>Sordariomycetes</taxon>
        <taxon>Hypocreomycetidae</taxon>
        <taxon>Glomerellales</taxon>
        <taxon>Plectosphaerellaceae</taxon>
        <taxon>Verticillium</taxon>
    </lineage>
</organism>
<dbReference type="Proteomes" id="UP000044602">
    <property type="component" value="Unassembled WGS sequence"/>
</dbReference>
<dbReference type="GO" id="GO:1990757">
    <property type="term" value="F:ubiquitin ligase activator activity"/>
    <property type="evidence" value="ECO:0007669"/>
    <property type="project" value="TreeGrafter"/>
</dbReference>
<sequence length="1317" mass="143976">MSSSLGAGTMRSTSLSSLIRLALLCLGIFLIGTYTTQHIMALWSKTGPILGALAVVGSTVSAQSIDVSWHAPAKSQVNANFTEVLNGEGKWGFIYDTSETPIDKYGTYNWCNMPHVRKTEYVRPSDDFELKYVELIHRHHKRTPYSSNAFPVESYQWNCDEQGLFYFGERLDGSNSAAKTYWKVYISPVNPFVPAGWIGTCQFPQITAQGLDDSYVHGVDLFGVYHDLLGFLPSRNDPSWHEKVQYRVTNNQITSQVAGLLIKGMYDTTSPQGLSIQASGVDSLEPQYSCPAGSSLFSRIKSGSNPAWANHLRAAAPLYSALDTISGVPASNAGFHNSFDPYYDNLSARQCHDKPLPCRLVNGRNDTSACISQTQADTVFRIGHWEYSQIYRDSPDSLAASAATYGVWAAELAGHLRAAVAGDAAAANAPIYRHNVAHDGSVSRLLSLLQIDHMVWPGMGAEVVFELYQKKKTKKQSGTASSQPAPTVVAPGCSRNNCLRQMIRESASASAFCPGFTAQETATASPLPTWIANCKGDAAAVKSACACVVAPTATVSTTPTAAPTGAAGSESGWYVRVLFGGQVFKSSSPTLGAIDMIPVETLLGYIDGLVGKDASLVVITYLAYTVAVMARYLRSCTRPHLLQSPPAWLMSSSSSSIPHAPTIVSSLSSSPFPSSVVRRVLIHFPPSRHVGIHTPFSTARRLIGLPVTNKPTLAMGPAPRTPRSRRIRGLARLAHPFDSPADSGYGSSECSSPEKRAHQDDVPEFPAYCLNYDFVCDGSGSSDKHESDHESDKEPEVEPTPTRRQTRSRLRTGIPANFHSNKVVRPKPNRQYTKGSLNLPDRFIPRWKASAPISITYRTSKLVDDLTASERLLRNHHASPDVFLHRATTNAPPLASDFRYVSRMEEAPRARASRIERRLPSAPFRVLDAPDLRDDYYCSTLAYSGTWNVLAVGLGGTLYSWSSRHGVMPVRPTCTLRLSKHPTNPPRRVSTEDLIVGDVLGHIYYYVVEWPEAWEVARDDWPGSITLVAKISAHALQICALVWSPNGQVFATGANDNYCCLFEVNKILQPQRHQGSVSPTVRKRRQSSESIGSELYDLLIQNEGRDEEAFQLLRDGTSIRTVRTSPDEVPQFGPGSETHRWIHSAAVKAIAFCPWQDGLVATGGGSNDRCIHFFHTKTGTALATVACAAQVTSLIWSTNRREIAATFGYSQPEHLFRIAVFSWPSCEMVGVVKWEKGHRALSAIAYPGGPKGLCRDRARERPAEEGGIVVASSDNTIKFHEVWQAAKRVMVGGKGMLGGSDILEGLEGMYKEGDIIR</sequence>
<dbReference type="PANTHER" id="PTHR19918:SF5">
    <property type="entry name" value="MEIOSIS-SPECIFIC APC_C ACTIVATOR PROTEIN AMA1"/>
    <property type="match status" value="1"/>
</dbReference>
<evidence type="ECO:0000256" key="3">
    <source>
        <dbReference type="SAM" id="MobiDB-lite"/>
    </source>
</evidence>
<keyword evidence="2" id="KW-0677">Repeat</keyword>
<dbReference type="EMBL" id="CVQH01022194">
    <property type="protein sequence ID" value="CRK32575.1"/>
    <property type="molecule type" value="Genomic_DNA"/>
</dbReference>
<dbReference type="InterPro" id="IPR029033">
    <property type="entry name" value="His_PPase_superfam"/>
</dbReference>
<dbReference type="GO" id="GO:0031145">
    <property type="term" value="P:anaphase-promoting complex-dependent catabolic process"/>
    <property type="evidence" value="ECO:0007669"/>
    <property type="project" value="TreeGrafter"/>
</dbReference>
<keyword evidence="1" id="KW-0853">WD repeat</keyword>
<protein>
    <submittedName>
        <fullName evidence="5">Uncharacterized protein</fullName>
    </submittedName>
</protein>
<dbReference type="InterPro" id="IPR015943">
    <property type="entry name" value="WD40/YVTN_repeat-like_dom_sf"/>
</dbReference>